<dbReference type="PANTHER" id="PTHR30290:SF9">
    <property type="entry name" value="OLIGOPEPTIDE-BINDING PROTEIN APPA"/>
    <property type="match status" value="1"/>
</dbReference>
<dbReference type="Gene3D" id="3.10.105.10">
    <property type="entry name" value="Dipeptide-binding Protein, Domain 3"/>
    <property type="match status" value="1"/>
</dbReference>
<dbReference type="InterPro" id="IPR000914">
    <property type="entry name" value="SBP_5_dom"/>
</dbReference>
<name>A0A0R2AZU3_9LACO</name>
<protein>
    <submittedName>
        <fullName evidence="6">Oligopeptide ABC transporter solute-binding component</fullName>
    </submittedName>
</protein>
<dbReference type="CDD" id="cd08510">
    <property type="entry name" value="PBP2_Lactococcal_OppA_like"/>
    <property type="match status" value="1"/>
</dbReference>
<evidence type="ECO:0000256" key="3">
    <source>
        <dbReference type="ARBA" id="ARBA00022729"/>
    </source>
</evidence>
<evidence type="ECO:0000259" key="5">
    <source>
        <dbReference type="Pfam" id="PF00496"/>
    </source>
</evidence>
<dbReference type="GO" id="GO:0043190">
    <property type="term" value="C:ATP-binding cassette (ABC) transporter complex"/>
    <property type="evidence" value="ECO:0007669"/>
    <property type="project" value="InterPro"/>
</dbReference>
<keyword evidence="7" id="KW-1185">Reference proteome</keyword>
<dbReference type="PIRSF" id="PIRSF002741">
    <property type="entry name" value="MppA"/>
    <property type="match status" value="1"/>
</dbReference>
<accession>A0A0R2AZU3</accession>
<dbReference type="OrthoDB" id="9796817at2"/>
<dbReference type="SUPFAM" id="SSF53850">
    <property type="entry name" value="Periplasmic binding protein-like II"/>
    <property type="match status" value="1"/>
</dbReference>
<dbReference type="PANTHER" id="PTHR30290">
    <property type="entry name" value="PERIPLASMIC BINDING COMPONENT OF ABC TRANSPORTER"/>
    <property type="match status" value="1"/>
</dbReference>
<dbReference type="InterPro" id="IPR030678">
    <property type="entry name" value="Peptide/Ni-bd"/>
</dbReference>
<sequence length="586" mass="64224">MKKKTLVGSLLLVSALTTLLVACGSGSKSSSSSNSSTSTLAQATTNKKATVKGATFKFGYQLVSPFKGVFANELSTEATDTDISQFGNEPLFKVNDSYQIVDGGAANLKLDDSAKTATITINPNVKWSDGKPLVAEDIVYAYKIIANPKSQSQRYTGALQNIVGLTEYHDGKSGDNISGITTPDGENGKTVVIKFKEMKPGMKFSGNGYFWENAEPYHYLKDVAFDKLISSDKVRKNPIFFGPYKISKMVSGQSIEWVPNTYYYGDKPQLGKITVEVISPNQAPTAAAQGKYDYLGIGPTSYAKIKDSKNVKVLGRDSLSYSYMTFNLGKYDAAKSTNVMDDKKLFADKNLRLAVAYAMNVAQVAEKIYPNTGSQSSTLIPAAFGKYHDKSVKAYAYDLSKAEKLLDDAGYKKGSDGYRTDKNGKKMTIRWLTTTGNSNTDAINQTYMQAFKKIGLHVVYATGKPVDFSVYQDKLTSGSNDYDMFDGSWSLSSEPSPSDLYSASAPFNFTHFVTAKNTELLNNIDSQKAFDTSYRIDQFNQWQQYMHDEAYVIPTLTTKTLVAVSPQVKNLSLAPSASWADVAMTK</sequence>
<dbReference type="PROSITE" id="PS51257">
    <property type="entry name" value="PROKAR_LIPOPROTEIN"/>
    <property type="match status" value="1"/>
</dbReference>
<dbReference type="RefSeq" id="WP_057893804.1">
    <property type="nucleotide sequence ID" value="NZ_AYZQ01000001.1"/>
</dbReference>
<keyword evidence="2" id="KW-0813">Transport</keyword>
<dbReference type="AlphaFoldDB" id="A0A0R2AZU3"/>
<evidence type="ECO:0000313" key="7">
    <source>
        <dbReference type="Proteomes" id="UP000051672"/>
    </source>
</evidence>
<organism evidence="6 7">
    <name type="scientific">Lacticaseibacillus brantae DSM 23927</name>
    <dbReference type="NCBI Taxonomy" id="1423727"/>
    <lineage>
        <taxon>Bacteria</taxon>
        <taxon>Bacillati</taxon>
        <taxon>Bacillota</taxon>
        <taxon>Bacilli</taxon>
        <taxon>Lactobacillales</taxon>
        <taxon>Lactobacillaceae</taxon>
        <taxon>Lacticaseibacillus</taxon>
    </lineage>
</organism>
<evidence type="ECO:0000256" key="2">
    <source>
        <dbReference type="ARBA" id="ARBA00022448"/>
    </source>
</evidence>
<dbReference type="Gene3D" id="3.90.76.10">
    <property type="entry name" value="Dipeptide-binding Protein, Domain 1"/>
    <property type="match status" value="1"/>
</dbReference>
<feature type="signal peptide" evidence="4">
    <location>
        <begin position="1"/>
        <end position="22"/>
    </location>
</feature>
<evidence type="ECO:0000256" key="4">
    <source>
        <dbReference type="SAM" id="SignalP"/>
    </source>
</evidence>
<gene>
    <name evidence="6" type="ORF">FC34_GL000503</name>
</gene>
<reference evidence="6 7" key="1">
    <citation type="journal article" date="2015" name="Genome Announc.">
        <title>Expanding the biotechnology potential of lactobacilli through comparative genomics of 213 strains and associated genera.</title>
        <authorList>
            <person name="Sun Z."/>
            <person name="Harris H.M."/>
            <person name="McCann A."/>
            <person name="Guo C."/>
            <person name="Argimon S."/>
            <person name="Zhang W."/>
            <person name="Yang X."/>
            <person name="Jeffery I.B."/>
            <person name="Cooney J.C."/>
            <person name="Kagawa T.F."/>
            <person name="Liu W."/>
            <person name="Song Y."/>
            <person name="Salvetti E."/>
            <person name="Wrobel A."/>
            <person name="Rasinkangas P."/>
            <person name="Parkhill J."/>
            <person name="Rea M.C."/>
            <person name="O'Sullivan O."/>
            <person name="Ritari J."/>
            <person name="Douillard F.P."/>
            <person name="Paul Ross R."/>
            <person name="Yang R."/>
            <person name="Briner A.E."/>
            <person name="Felis G.E."/>
            <person name="de Vos W.M."/>
            <person name="Barrangou R."/>
            <person name="Klaenhammer T.R."/>
            <person name="Caufield P.W."/>
            <person name="Cui Y."/>
            <person name="Zhang H."/>
            <person name="O'Toole P.W."/>
        </authorList>
    </citation>
    <scope>NUCLEOTIDE SEQUENCE [LARGE SCALE GENOMIC DNA]</scope>
    <source>
        <strain evidence="6 7">DSM 23927</strain>
    </source>
</reference>
<evidence type="ECO:0000313" key="6">
    <source>
        <dbReference type="EMBL" id="KRM72792.1"/>
    </source>
</evidence>
<evidence type="ECO:0000256" key="1">
    <source>
        <dbReference type="ARBA" id="ARBA00005695"/>
    </source>
</evidence>
<dbReference type="EMBL" id="AYZQ01000001">
    <property type="protein sequence ID" value="KRM72792.1"/>
    <property type="molecule type" value="Genomic_DNA"/>
</dbReference>
<comment type="similarity">
    <text evidence="1">Belongs to the bacterial solute-binding protein 5 family.</text>
</comment>
<dbReference type="Gene3D" id="3.40.190.10">
    <property type="entry name" value="Periplasmic binding protein-like II"/>
    <property type="match status" value="1"/>
</dbReference>
<dbReference type="STRING" id="1423727.FC34_GL000503"/>
<keyword evidence="3 4" id="KW-0732">Signal</keyword>
<dbReference type="GO" id="GO:0015833">
    <property type="term" value="P:peptide transport"/>
    <property type="evidence" value="ECO:0007669"/>
    <property type="project" value="TreeGrafter"/>
</dbReference>
<dbReference type="PATRIC" id="fig|1423727.3.peg.505"/>
<dbReference type="Pfam" id="PF00496">
    <property type="entry name" value="SBP_bac_5"/>
    <property type="match status" value="1"/>
</dbReference>
<feature type="chain" id="PRO_5038706761" evidence="4">
    <location>
        <begin position="23"/>
        <end position="586"/>
    </location>
</feature>
<dbReference type="InterPro" id="IPR039424">
    <property type="entry name" value="SBP_5"/>
</dbReference>
<dbReference type="GO" id="GO:0042597">
    <property type="term" value="C:periplasmic space"/>
    <property type="evidence" value="ECO:0007669"/>
    <property type="project" value="UniProtKB-ARBA"/>
</dbReference>
<dbReference type="GO" id="GO:1904680">
    <property type="term" value="F:peptide transmembrane transporter activity"/>
    <property type="evidence" value="ECO:0007669"/>
    <property type="project" value="TreeGrafter"/>
</dbReference>
<proteinExistence type="inferred from homology"/>
<feature type="domain" description="Solute-binding protein family 5" evidence="5">
    <location>
        <begin position="105"/>
        <end position="506"/>
    </location>
</feature>
<dbReference type="Proteomes" id="UP000051672">
    <property type="component" value="Unassembled WGS sequence"/>
</dbReference>
<comment type="caution">
    <text evidence="6">The sequence shown here is derived from an EMBL/GenBank/DDBJ whole genome shotgun (WGS) entry which is preliminary data.</text>
</comment>